<reference evidence="2" key="1">
    <citation type="submission" date="2022-12" db="EMBL/GenBank/DDBJ databases">
        <title>Clostridium sp. nov., isolated from industrial wastewater.</title>
        <authorList>
            <person name="Jiayan W."/>
        </authorList>
    </citation>
    <scope>NUCLEOTIDE SEQUENCE</scope>
    <source>
        <strain evidence="2">ZC22-4</strain>
    </source>
</reference>
<comment type="caution">
    <text evidence="2">The sequence shown here is derived from an EMBL/GenBank/DDBJ whole genome shotgun (WGS) entry which is preliminary data.</text>
</comment>
<protein>
    <submittedName>
        <fullName evidence="2">Uncharacterized protein</fullName>
    </submittedName>
</protein>
<keyword evidence="3" id="KW-1185">Reference proteome</keyword>
<dbReference type="Proteomes" id="UP001144612">
    <property type="component" value="Unassembled WGS sequence"/>
</dbReference>
<evidence type="ECO:0000313" key="3">
    <source>
        <dbReference type="Proteomes" id="UP001144612"/>
    </source>
</evidence>
<evidence type="ECO:0000313" key="2">
    <source>
        <dbReference type="EMBL" id="MCY6959196.1"/>
    </source>
</evidence>
<keyword evidence="1" id="KW-1133">Transmembrane helix</keyword>
<dbReference type="RefSeq" id="WP_268061621.1">
    <property type="nucleotide sequence ID" value="NZ_JAPQFJ010000011.1"/>
</dbReference>
<evidence type="ECO:0000256" key="1">
    <source>
        <dbReference type="SAM" id="Phobius"/>
    </source>
</evidence>
<name>A0ABT4DDA4_9CLOT</name>
<keyword evidence="1" id="KW-0472">Membrane</keyword>
<dbReference type="EMBL" id="JAPQFJ010000011">
    <property type="protein sequence ID" value="MCY6959196.1"/>
    <property type="molecule type" value="Genomic_DNA"/>
</dbReference>
<gene>
    <name evidence="2" type="ORF">OW729_11330</name>
</gene>
<accession>A0ABT4DDA4</accession>
<organism evidence="2 3">
    <name type="scientific">Clostridium brassicae</name>
    <dbReference type="NCBI Taxonomy" id="2999072"/>
    <lineage>
        <taxon>Bacteria</taxon>
        <taxon>Bacillati</taxon>
        <taxon>Bacillota</taxon>
        <taxon>Clostridia</taxon>
        <taxon>Eubacteriales</taxon>
        <taxon>Clostridiaceae</taxon>
        <taxon>Clostridium</taxon>
    </lineage>
</organism>
<feature type="transmembrane region" description="Helical" evidence="1">
    <location>
        <begin position="124"/>
        <end position="143"/>
    </location>
</feature>
<sequence length="151" mass="17451">MLNDNLNGLKKFGKFKSLRLKQESIGIILDRIIDTYSNVGKFILGGISMYSYIKYLSSMLENEKEIHVRNNESLDKISEILQEELRREDISEEEKKDIYKLLSQISFIHRDSQIKKPKHVTSRLISSMGIVGSVTVALGSVFIHNKYKTKR</sequence>
<keyword evidence="1" id="KW-0812">Transmembrane</keyword>
<proteinExistence type="predicted"/>